<reference evidence="3" key="1">
    <citation type="submission" date="2017-01" db="EMBL/GenBank/DDBJ databases">
        <title>Genome Analysis of Deinococcus marmoris KOPRI26562.</title>
        <authorList>
            <person name="Kim J.H."/>
            <person name="Oh H.-M."/>
        </authorList>
    </citation>
    <scope>NUCLEOTIDE SEQUENCE [LARGE SCALE GENOMIC DNA]</scope>
    <source>
        <strain evidence="3">PAMC 26633</strain>
    </source>
</reference>
<dbReference type="eggNOG" id="ENOG5030Y2G">
    <property type="taxonomic scope" value="Bacteria"/>
</dbReference>
<evidence type="ECO:0000256" key="1">
    <source>
        <dbReference type="SAM" id="SignalP"/>
    </source>
</evidence>
<dbReference type="Pfam" id="PF13663">
    <property type="entry name" value="DUF4148"/>
    <property type="match status" value="1"/>
</dbReference>
<dbReference type="Proteomes" id="UP000214720">
    <property type="component" value="Unassembled WGS sequence"/>
</dbReference>
<proteinExistence type="predicted"/>
<protein>
    <submittedName>
        <fullName evidence="2">Uncharacterized protein</fullName>
    </submittedName>
</protein>
<feature type="signal peptide" evidence="1">
    <location>
        <begin position="1"/>
        <end position="23"/>
    </location>
</feature>
<evidence type="ECO:0000313" key="2">
    <source>
        <dbReference type="EMBL" id="OXC78728.1"/>
    </source>
</evidence>
<accession>A0A226X7A5</accession>
<comment type="caution">
    <text evidence="2">The sequence shown here is derived from an EMBL/GenBank/DDBJ whole genome shotgun (WGS) entry which is preliminary data.</text>
</comment>
<gene>
    <name evidence="2" type="ORF">BSU04_10700</name>
</gene>
<dbReference type="AlphaFoldDB" id="A0A226X7A5"/>
<dbReference type="EMBL" id="MTHB01000056">
    <property type="protein sequence ID" value="OXC78728.1"/>
    <property type="molecule type" value="Genomic_DNA"/>
</dbReference>
<feature type="chain" id="PRO_5012714351" evidence="1">
    <location>
        <begin position="24"/>
        <end position="39"/>
    </location>
</feature>
<organism evidence="2 3">
    <name type="scientific">Caballeronia sordidicola</name>
    <name type="common">Burkholderia sordidicola</name>
    <dbReference type="NCBI Taxonomy" id="196367"/>
    <lineage>
        <taxon>Bacteria</taxon>
        <taxon>Pseudomonadati</taxon>
        <taxon>Pseudomonadota</taxon>
        <taxon>Betaproteobacteria</taxon>
        <taxon>Burkholderiales</taxon>
        <taxon>Burkholderiaceae</taxon>
        <taxon>Caballeronia</taxon>
    </lineage>
</organism>
<name>A0A226X7A5_CABSO</name>
<keyword evidence="1" id="KW-0732">Signal</keyword>
<evidence type="ECO:0000313" key="3">
    <source>
        <dbReference type="Proteomes" id="UP000214720"/>
    </source>
</evidence>
<sequence length="39" mass="4048">MFKSLIPAVVIVSALAAPTFAFAQSTDNNGPLTRAEVKA</sequence>
<dbReference type="InterPro" id="IPR025421">
    <property type="entry name" value="DUF4148"/>
</dbReference>